<dbReference type="Proteomes" id="UP000244929">
    <property type="component" value="Chromosome"/>
</dbReference>
<dbReference type="OrthoDB" id="9791270at2"/>
<dbReference type="RefSeq" id="WP_108776748.1">
    <property type="nucleotide sequence ID" value="NZ_CP029186.1"/>
</dbReference>
<dbReference type="AlphaFoldDB" id="A0A2S1QUE0"/>
<dbReference type="InterPro" id="IPR024423">
    <property type="entry name" value="DUF3050"/>
</dbReference>
<accession>A0A2S1QUE0</accession>
<reference evidence="1 2" key="1">
    <citation type="submission" date="2018-04" db="EMBL/GenBank/DDBJ databases">
        <title>Genome sequencing of Flavobacterium sp. HYN0059.</title>
        <authorList>
            <person name="Yi H."/>
            <person name="Baek C."/>
        </authorList>
    </citation>
    <scope>NUCLEOTIDE SEQUENCE [LARGE SCALE GENOMIC DNA]</scope>
    <source>
        <strain evidence="1 2">HYN0059</strain>
    </source>
</reference>
<sequence>MNISTINNSIQPQRDLLLQHSLYTKVKTIDDLKHFLEGHVHAVWDFMSLLKALQSKLTCTTTPWLPVGNPEIRYLINEIVLAEETDINAEGQRQSHYEMYLDAMKACGADTSAIEAFLDDVVETQNIFVSIKKSGLHENIKAFLDFTFRVIDKGHPHEIAAAFTFGREDLIPSMFTEILKNFRESFPEANLDKLIYYFERHIALDADEHGPMAMQMVTELCGSDSRKWKEVEEVSVQALEKRIALWDAIEENILQHDLASI</sequence>
<dbReference type="InterPro" id="IPR016084">
    <property type="entry name" value="Haem_Oase-like_multi-hlx"/>
</dbReference>
<dbReference type="Pfam" id="PF11251">
    <property type="entry name" value="DUF3050"/>
    <property type="match status" value="1"/>
</dbReference>
<keyword evidence="2" id="KW-1185">Reference proteome</keyword>
<dbReference type="EMBL" id="CP029186">
    <property type="protein sequence ID" value="AWH84038.1"/>
    <property type="molecule type" value="Genomic_DNA"/>
</dbReference>
<evidence type="ECO:0000313" key="2">
    <source>
        <dbReference type="Proteomes" id="UP000244929"/>
    </source>
</evidence>
<gene>
    <name evidence="1" type="ORF">HYN59_02445</name>
</gene>
<dbReference type="Gene3D" id="1.20.910.10">
    <property type="entry name" value="Heme oxygenase-like"/>
    <property type="match status" value="1"/>
</dbReference>
<organism evidence="1 2">
    <name type="scientific">Flavobacterium album</name>
    <dbReference type="NCBI Taxonomy" id="2175091"/>
    <lineage>
        <taxon>Bacteria</taxon>
        <taxon>Pseudomonadati</taxon>
        <taxon>Bacteroidota</taxon>
        <taxon>Flavobacteriia</taxon>
        <taxon>Flavobacteriales</taxon>
        <taxon>Flavobacteriaceae</taxon>
        <taxon>Flavobacterium</taxon>
    </lineage>
</organism>
<dbReference type="KEGG" id="falb:HYN59_02445"/>
<evidence type="ECO:0000313" key="1">
    <source>
        <dbReference type="EMBL" id="AWH84038.1"/>
    </source>
</evidence>
<dbReference type="SUPFAM" id="SSF48613">
    <property type="entry name" value="Heme oxygenase-like"/>
    <property type="match status" value="1"/>
</dbReference>
<proteinExistence type="predicted"/>
<protein>
    <submittedName>
        <fullName evidence="1">Heme oxygenase</fullName>
    </submittedName>
</protein>
<name>A0A2S1QUE0_9FLAO</name>